<accession>A0A7R9MQ66</accession>
<keyword evidence="2" id="KW-1185">Reference proteome</keyword>
<evidence type="ECO:0000313" key="1">
    <source>
        <dbReference type="EMBL" id="CAD7663989.1"/>
    </source>
</evidence>
<reference evidence="1" key="1">
    <citation type="submission" date="2020-11" db="EMBL/GenBank/DDBJ databases">
        <authorList>
            <person name="Tran Van P."/>
        </authorList>
    </citation>
    <scope>NUCLEOTIDE SEQUENCE</scope>
</reference>
<proteinExistence type="predicted"/>
<name>A0A7R9MQ66_9ACAR</name>
<dbReference type="EMBL" id="OC950403">
    <property type="protein sequence ID" value="CAD7663989.1"/>
    <property type="molecule type" value="Genomic_DNA"/>
</dbReference>
<sequence length="106" mass="12450">EARFGREYSIPPQSALELGLLDLELNNGIEARKWIKKALHDYSNYTNENYVHIRAYAALRELGVSTDKHSVDQSLSQEYRDQWLRDIRNEEENVDKILTNELEIND</sequence>
<feature type="non-terminal residue" evidence="1">
    <location>
        <position position="106"/>
    </location>
</feature>
<organism evidence="1">
    <name type="scientific">Oppiella nova</name>
    <dbReference type="NCBI Taxonomy" id="334625"/>
    <lineage>
        <taxon>Eukaryota</taxon>
        <taxon>Metazoa</taxon>
        <taxon>Ecdysozoa</taxon>
        <taxon>Arthropoda</taxon>
        <taxon>Chelicerata</taxon>
        <taxon>Arachnida</taxon>
        <taxon>Acari</taxon>
        <taxon>Acariformes</taxon>
        <taxon>Sarcoptiformes</taxon>
        <taxon>Oribatida</taxon>
        <taxon>Brachypylina</taxon>
        <taxon>Oppioidea</taxon>
        <taxon>Oppiidae</taxon>
        <taxon>Oppiella</taxon>
    </lineage>
</organism>
<evidence type="ECO:0000313" key="2">
    <source>
        <dbReference type="Proteomes" id="UP000728032"/>
    </source>
</evidence>
<dbReference type="EMBL" id="CAJPVJ010035578">
    <property type="protein sequence ID" value="CAG2181126.1"/>
    <property type="molecule type" value="Genomic_DNA"/>
</dbReference>
<gene>
    <name evidence="1" type="ORF">ONB1V03_LOCUS20547</name>
</gene>
<dbReference type="Proteomes" id="UP000728032">
    <property type="component" value="Unassembled WGS sequence"/>
</dbReference>
<dbReference type="AlphaFoldDB" id="A0A7R9MQ66"/>
<dbReference type="OrthoDB" id="6482300at2759"/>
<protein>
    <submittedName>
        <fullName evidence="1">Uncharacterized protein</fullName>
    </submittedName>
</protein>
<feature type="non-terminal residue" evidence="1">
    <location>
        <position position="1"/>
    </location>
</feature>